<evidence type="ECO:0000256" key="4">
    <source>
        <dbReference type="RuleBase" id="RU000489"/>
    </source>
</evidence>
<evidence type="ECO:0000256" key="5">
    <source>
        <dbReference type="RuleBase" id="RU004453"/>
    </source>
</evidence>
<dbReference type="EC" id="3.2.1.14" evidence="1"/>
<dbReference type="AlphaFoldDB" id="A0A6B2LAE4"/>
<keyword evidence="2 4" id="KW-0378">Hydrolase</keyword>
<accession>A0A6B2LAE4</accession>
<evidence type="ECO:0000256" key="1">
    <source>
        <dbReference type="ARBA" id="ARBA00012729"/>
    </source>
</evidence>
<protein>
    <recommendedName>
        <fullName evidence="1">chitinase</fullName>
        <ecNumber evidence="1">3.2.1.14</ecNumber>
    </recommendedName>
</protein>
<dbReference type="InterPro" id="IPR050542">
    <property type="entry name" value="Glycosyl_Hydrlase18_Chitinase"/>
</dbReference>
<organism evidence="8">
    <name type="scientific">Arcella intermedia</name>
    <dbReference type="NCBI Taxonomy" id="1963864"/>
    <lineage>
        <taxon>Eukaryota</taxon>
        <taxon>Amoebozoa</taxon>
        <taxon>Tubulinea</taxon>
        <taxon>Elardia</taxon>
        <taxon>Arcellinida</taxon>
        <taxon>Sphaerothecina</taxon>
        <taxon>Arcellidae</taxon>
        <taxon>Arcella</taxon>
    </lineage>
</organism>
<dbReference type="PROSITE" id="PS01095">
    <property type="entry name" value="GH18_1"/>
    <property type="match status" value="1"/>
</dbReference>
<evidence type="ECO:0000256" key="6">
    <source>
        <dbReference type="SAM" id="SignalP"/>
    </source>
</evidence>
<dbReference type="Pfam" id="PF00704">
    <property type="entry name" value="Glyco_hydro_18"/>
    <property type="match status" value="1"/>
</dbReference>
<evidence type="ECO:0000256" key="3">
    <source>
        <dbReference type="ARBA" id="ARBA00023295"/>
    </source>
</evidence>
<feature type="domain" description="GH18" evidence="7">
    <location>
        <begin position="23"/>
        <end position="319"/>
    </location>
</feature>
<keyword evidence="6" id="KW-0732">Signal</keyword>
<dbReference type="EMBL" id="GIBP01004936">
    <property type="protein sequence ID" value="NDV33905.1"/>
    <property type="molecule type" value="Transcribed_RNA"/>
</dbReference>
<sequence length="319" mass="34437">MKLVVLISCFLLPLVLSHISAAPKIVMYWGQDSAGGETSLKSFCQQADYDVINLSFMISFIDTRQPTCAIPNAPDLNFANHGDLCAVWPNCPFLLNCSTTIGEDILYCQSVGKKIVLSLGGAVGSYGFTSDSQAISFASTLWGMFFEGQAQLRPFGRAILDGVDLDIEGGSTAGYSAFVKTLRDTMSKSSRPYIISGAPQCPFPDAYLGPAPGKALGDAASSFSYVSVQFYNNYCGVNSPSDFWAAFAEWHTTAASADILLMVGLPSAPSAGGGWVSADVICSMVPRLKTFSHFGGFMFWDASWDMKNNWYTKQIRACF</sequence>
<dbReference type="InterPro" id="IPR001223">
    <property type="entry name" value="Glyco_hydro18_cat"/>
</dbReference>
<evidence type="ECO:0000259" key="7">
    <source>
        <dbReference type="PROSITE" id="PS51910"/>
    </source>
</evidence>
<dbReference type="GO" id="GO:0005975">
    <property type="term" value="P:carbohydrate metabolic process"/>
    <property type="evidence" value="ECO:0007669"/>
    <property type="project" value="InterPro"/>
</dbReference>
<feature type="chain" id="PRO_5025619452" description="chitinase" evidence="6">
    <location>
        <begin position="18"/>
        <end position="319"/>
    </location>
</feature>
<evidence type="ECO:0000313" key="8">
    <source>
        <dbReference type="EMBL" id="NDV33905.1"/>
    </source>
</evidence>
<comment type="similarity">
    <text evidence="5">Belongs to the glycosyl hydrolase 18 family.</text>
</comment>
<dbReference type="PROSITE" id="PS51910">
    <property type="entry name" value="GH18_2"/>
    <property type="match status" value="1"/>
</dbReference>
<proteinExistence type="inferred from homology"/>
<dbReference type="PANTHER" id="PTHR45708">
    <property type="entry name" value="ENDOCHITINASE"/>
    <property type="match status" value="1"/>
</dbReference>
<name>A0A6B2LAE4_9EUKA</name>
<evidence type="ECO:0000256" key="2">
    <source>
        <dbReference type="ARBA" id="ARBA00022801"/>
    </source>
</evidence>
<dbReference type="Gene3D" id="3.20.20.80">
    <property type="entry name" value="Glycosidases"/>
    <property type="match status" value="1"/>
</dbReference>
<reference evidence="8" key="1">
    <citation type="journal article" date="2020" name="J. Eukaryot. Microbiol.">
        <title>De novo Sequencing, Assembly and Annotation of the Transcriptome for the Free-Living Testate Amoeba Arcella intermedia.</title>
        <authorList>
            <person name="Ribeiro G.M."/>
            <person name="Porfirio-Sousa A.L."/>
            <person name="Maurer-Alcala X.X."/>
            <person name="Katz L.A."/>
            <person name="Lahr D.J.G."/>
        </authorList>
    </citation>
    <scope>NUCLEOTIDE SEQUENCE</scope>
</reference>
<feature type="signal peptide" evidence="6">
    <location>
        <begin position="1"/>
        <end position="17"/>
    </location>
</feature>
<dbReference type="InterPro" id="IPR017853">
    <property type="entry name" value="GH"/>
</dbReference>
<dbReference type="PANTHER" id="PTHR45708:SF49">
    <property type="entry name" value="ENDOCHITINASE"/>
    <property type="match status" value="1"/>
</dbReference>
<keyword evidence="3 4" id="KW-0326">Glycosidase</keyword>
<dbReference type="SUPFAM" id="SSF51445">
    <property type="entry name" value="(Trans)glycosidases"/>
    <property type="match status" value="1"/>
</dbReference>
<dbReference type="InterPro" id="IPR001579">
    <property type="entry name" value="Glyco_hydro_18_chit_AS"/>
</dbReference>
<dbReference type="GO" id="GO:0008843">
    <property type="term" value="F:endochitinase activity"/>
    <property type="evidence" value="ECO:0007669"/>
    <property type="project" value="UniProtKB-EC"/>
</dbReference>
<dbReference type="GO" id="GO:0005576">
    <property type="term" value="C:extracellular region"/>
    <property type="evidence" value="ECO:0007669"/>
    <property type="project" value="TreeGrafter"/>
</dbReference>